<evidence type="ECO:0000313" key="1">
    <source>
        <dbReference type="EMBL" id="QJA59431.1"/>
    </source>
</evidence>
<dbReference type="EMBL" id="MT142469">
    <property type="protein sequence ID" value="QJA81757.1"/>
    <property type="molecule type" value="Genomic_DNA"/>
</dbReference>
<dbReference type="AlphaFoldDB" id="A0A6M3IQ81"/>
<accession>A0A6M3IQ81</accession>
<proteinExistence type="predicted"/>
<dbReference type="EMBL" id="MT141369">
    <property type="protein sequence ID" value="QJA59431.1"/>
    <property type="molecule type" value="Genomic_DNA"/>
</dbReference>
<evidence type="ECO:0000313" key="2">
    <source>
        <dbReference type="EMBL" id="QJA81757.1"/>
    </source>
</evidence>
<dbReference type="EMBL" id="MT145151">
    <property type="protein sequence ID" value="QJI04134.1"/>
    <property type="molecule type" value="Genomic_DNA"/>
</dbReference>
<protein>
    <submittedName>
        <fullName evidence="1">Uncharacterized protein</fullName>
    </submittedName>
</protein>
<name>A0A6M3IQ81_9ZZZZ</name>
<evidence type="ECO:0000313" key="3">
    <source>
        <dbReference type="EMBL" id="QJI04134.1"/>
    </source>
</evidence>
<sequence>MMKPNLSIDNWTLDFRQPPYEDCTDGNFLSEKGFTKGTILNLILNQTYPKSEIIKRQVTVVASISEGAGYKIYFDIIGVV</sequence>
<reference evidence="1" key="1">
    <citation type="submission" date="2020-03" db="EMBL/GenBank/DDBJ databases">
        <title>The deep terrestrial virosphere.</title>
        <authorList>
            <person name="Holmfeldt K."/>
            <person name="Nilsson E."/>
            <person name="Simone D."/>
            <person name="Lopez-Fernandez M."/>
            <person name="Wu X."/>
            <person name="de Brujin I."/>
            <person name="Lundin D."/>
            <person name="Andersson A."/>
            <person name="Bertilsson S."/>
            <person name="Dopson M."/>
        </authorList>
    </citation>
    <scope>NUCLEOTIDE SEQUENCE</scope>
    <source>
        <strain evidence="2">MM415A00493</strain>
        <strain evidence="1">MM415B01299</strain>
        <strain evidence="3">TM448B06264</strain>
    </source>
</reference>
<organism evidence="1">
    <name type="scientific">viral metagenome</name>
    <dbReference type="NCBI Taxonomy" id="1070528"/>
    <lineage>
        <taxon>unclassified sequences</taxon>
        <taxon>metagenomes</taxon>
        <taxon>organismal metagenomes</taxon>
    </lineage>
</organism>
<gene>
    <name evidence="2" type="ORF">MM415A00493_0001</name>
    <name evidence="1" type="ORF">MM415B01299_0010</name>
    <name evidence="3" type="ORF">TM448B06264_0008</name>
</gene>